<comment type="caution">
    <text evidence="1">The sequence shown here is derived from an EMBL/GenBank/DDBJ whole genome shotgun (WGS) entry which is preliminary data.</text>
</comment>
<name>A0A5C8K558_9BACT</name>
<dbReference type="InterPro" id="IPR045788">
    <property type="entry name" value="MobC_2"/>
</dbReference>
<reference evidence="1 2" key="1">
    <citation type="submission" date="2019-08" db="EMBL/GenBank/DDBJ databases">
        <authorList>
            <person name="Shi S."/>
        </authorList>
    </citation>
    <scope>NUCLEOTIDE SEQUENCE [LARGE SCALE GENOMIC DNA]</scope>
    <source>
        <strain evidence="1 2">GY10130</strain>
    </source>
</reference>
<dbReference type="Pfam" id="PF19514">
    <property type="entry name" value="MobC_2"/>
    <property type="match status" value="1"/>
</dbReference>
<evidence type="ECO:0000313" key="2">
    <source>
        <dbReference type="Proteomes" id="UP000321926"/>
    </source>
</evidence>
<accession>A0A5C8K558</accession>
<dbReference type="EMBL" id="VRTY01000042">
    <property type="protein sequence ID" value="TXK45723.1"/>
    <property type="molecule type" value="Genomic_DNA"/>
</dbReference>
<protein>
    <submittedName>
        <fullName evidence="1">Plasmid mobilization relaxosome protein MobC</fullName>
    </submittedName>
</protein>
<evidence type="ECO:0000313" key="1">
    <source>
        <dbReference type="EMBL" id="TXK45723.1"/>
    </source>
</evidence>
<dbReference type="RefSeq" id="WP_147922053.1">
    <property type="nucleotide sequence ID" value="NZ_VRTY01000042.1"/>
</dbReference>
<proteinExistence type="predicted"/>
<dbReference type="AlphaFoldDB" id="A0A5C8K558"/>
<keyword evidence="2" id="KW-1185">Reference proteome</keyword>
<organism evidence="1 2">
    <name type="scientific">Pontibacter qinzhouensis</name>
    <dbReference type="NCBI Taxonomy" id="2603253"/>
    <lineage>
        <taxon>Bacteria</taxon>
        <taxon>Pseudomonadati</taxon>
        <taxon>Bacteroidota</taxon>
        <taxon>Cytophagia</taxon>
        <taxon>Cytophagales</taxon>
        <taxon>Hymenobacteraceae</taxon>
        <taxon>Pontibacter</taxon>
    </lineage>
</organism>
<dbReference type="Proteomes" id="UP000321926">
    <property type="component" value="Unassembled WGS sequence"/>
</dbReference>
<dbReference type="OrthoDB" id="678846at2"/>
<gene>
    <name evidence="1" type="primary">mobC</name>
    <name evidence="1" type="ORF">FVR03_12305</name>
</gene>
<sequence length="132" mass="15235">MPRKKHPQPAQLLSRPVALRLMEQEYRRLEALRRQSDCHSLGEVIRRILARQPIRLFHKDSSMDGVVEELAAVRAELRAIGLNINQVTRHFNGTTNANKRVLLAHQALEQYRKVEAKVSLLLSLISQLAKKW</sequence>